<comment type="subcellular location">
    <subcellularLocation>
        <location evidence="7">Cell membrane</location>
        <topology evidence="7">Multi-pass membrane protein</topology>
    </subcellularLocation>
</comment>
<dbReference type="Proteomes" id="UP000290106">
    <property type="component" value="Unassembled WGS sequence"/>
</dbReference>
<dbReference type="HAMAP" id="MF_01147">
    <property type="entry name" value="Lgt"/>
    <property type="match status" value="1"/>
</dbReference>
<sequence>MKNELFSIGPITIYGYGLMIAIGVLAAYFSATYRSKKYALDPDKVFYVTVWAVIGGFGGAKLLYLITQLPAILKDPSLLKDARNGFVVYGGIIGGILAAWLYCKVAKLKFIKYFDLVMPSVALAQGFGRIGCFLAGCCYGKETNSAFHILFHDSAYAPNNVPLIPTQLISSGLDFLNCIFLMWFAGKKKGDGQVAGLYLVCYSVGRFVLEFFRGDLERGNVGSLSTSQFIAIFTAIAGVVLFFWFGKKKAQGPEKNIQEEKVV</sequence>
<dbReference type="PANTHER" id="PTHR30589">
    <property type="entry name" value="PROLIPOPROTEIN DIACYLGLYCERYL TRANSFERASE"/>
    <property type="match status" value="1"/>
</dbReference>
<dbReference type="GO" id="GO:0008961">
    <property type="term" value="F:phosphatidylglycerol-prolipoprotein diacylglyceryl transferase activity"/>
    <property type="evidence" value="ECO:0007669"/>
    <property type="project" value="UniProtKB-UniRule"/>
</dbReference>
<dbReference type="InterPro" id="IPR001640">
    <property type="entry name" value="Lgt"/>
</dbReference>
<feature type="binding site" evidence="7">
    <location>
        <position position="129"/>
    </location>
    <ligand>
        <name>a 1,2-diacyl-sn-glycero-3-phospho-(1'-sn-glycerol)</name>
        <dbReference type="ChEBI" id="CHEBI:64716"/>
    </ligand>
</feature>
<comment type="similarity">
    <text evidence="1 7">Belongs to the Lgt family.</text>
</comment>
<evidence type="ECO:0000256" key="5">
    <source>
        <dbReference type="ARBA" id="ARBA00022989"/>
    </source>
</evidence>
<evidence type="ECO:0000256" key="4">
    <source>
        <dbReference type="ARBA" id="ARBA00022692"/>
    </source>
</evidence>
<keyword evidence="3 7" id="KW-0808">Transferase</keyword>
<keyword evidence="4 7" id="KW-0812">Transmembrane</keyword>
<keyword evidence="6 7" id="KW-0472">Membrane</keyword>
<dbReference type="Pfam" id="PF01790">
    <property type="entry name" value="LGT"/>
    <property type="match status" value="1"/>
</dbReference>
<feature type="transmembrane region" description="Helical" evidence="7">
    <location>
        <begin position="13"/>
        <end position="33"/>
    </location>
</feature>
<proteinExistence type="inferred from homology"/>
<feature type="transmembrane region" description="Helical" evidence="7">
    <location>
        <begin position="45"/>
        <end position="66"/>
    </location>
</feature>
<dbReference type="PANTHER" id="PTHR30589:SF0">
    <property type="entry name" value="PHOSPHATIDYLGLYCEROL--PROLIPOPROTEIN DIACYLGLYCERYL TRANSFERASE"/>
    <property type="match status" value="1"/>
</dbReference>
<evidence type="ECO:0000313" key="9">
    <source>
        <dbReference type="Proteomes" id="UP000290106"/>
    </source>
</evidence>
<dbReference type="GO" id="GO:0005886">
    <property type="term" value="C:plasma membrane"/>
    <property type="evidence" value="ECO:0007669"/>
    <property type="project" value="UniProtKB-SubCell"/>
</dbReference>
<protein>
    <recommendedName>
        <fullName evidence="7">Phosphatidylglycerol--prolipoprotein diacylglyceryl transferase</fullName>
        <ecNumber evidence="7">2.5.1.145</ecNumber>
    </recommendedName>
</protein>
<accession>A0A4Q1RJ82</accession>
<name>A0A4Q1RJ82_9FIRM</name>
<evidence type="ECO:0000256" key="1">
    <source>
        <dbReference type="ARBA" id="ARBA00007150"/>
    </source>
</evidence>
<evidence type="ECO:0000256" key="3">
    <source>
        <dbReference type="ARBA" id="ARBA00022679"/>
    </source>
</evidence>
<evidence type="ECO:0000256" key="7">
    <source>
        <dbReference type="HAMAP-Rule" id="MF_01147"/>
    </source>
</evidence>
<dbReference type="GO" id="GO:0042158">
    <property type="term" value="P:lipoprotein biosynthetic process"/>
    <property type="evidence" value="ECO:0007669"/>
    <property type="project" value="UniProtKB-UniRule"/>
</dbReference>
<evidence type="ECO:0000256" key="6">
    <source>
        <dbReference type="ARBA" id="ARBA00023136"/>
    </source>
</evidence>
<dbReference type="EMBL" id="SDKC01000001">
    <property type="protein sequence ID" value="RXS75831.1"/>
    <property type="molecule type" value="Genomic_DNA"/>
</dbReference>
<dbReference type="NCBIfam" id="TIGR00544">
    <property type="entry name" value="lgt"/>
    <property type="match status" value="1"/>
</dbReference>
<dbReference type="NCBIfam" id="NF000778">
    <property type="entry name" value="PRK00052.3-4"/>
    <property type="match status" value="1"/>
</dbReference>
<dbReference type="AlphaFoldDB" id="A0A4Q1RJ82"/>
<dbReference type="RefSeq" id="WP_129258264.1">
    <property type="nucleotide sequence ID" value="NZ_JBGKFY010000003.1"/>
</dbReference>
<evidence type="ECO:0000256" key="2">
    <source>
        <dbReference type="ARBA" id="ARBA00022475"/>
    </source>
</evidence>
<reference evidence="8 9" key="1">
    <citation type="submission" date="2019-01" db="EMBL/GenBank/DDBJ databases">
        <title>Blautia sp. nov. KGMB01111 isolated human feces.</title>
        <authorList>
            <person name="Park J.-E."/>
            <person name="Kim J.-S."/>
            <person name="Park S.-H."/>
        </authorList>
    </citation>
    <scope>NUCLEOTIDE SEQUENCE [LARGE SCALE GENOMIC DNA]</scope>
    <source>
        <strain evidence="8 9">KGMB01111</strain>
    </source>
</reference>
<organism evidence="8 9">
    <name type="scientific">Blautia faecicola</name>
    <dbReference type="NCBI Taxonomy" id="2509240"/>
    <lineage>
        <taxon>Bacteria</taxon>
        <taxon>Bacillati</taxon>
        <taxon>Bacillota</taxon>
        <taxon>Clostridia</taxon>
        <taxon>Lachnospirales</taxon>
        <taxon>Lachnospiraceae</taxon>
        <taxon>Blautia</taxon>
    </lineage>
</organism>
<feature type="transmembrane region" description="Helical" evidence="7">
    <location>
        <begin position="86"/>
        <end position="103"/>
    </location>
</feature>
<comment type="pathway">
    <text evidence="7">Protein modification; lipoprotein biosynthesis (diacylglyceryl transfer).</text>
</comment>
<comment type="function">
    <text evidence="7">Catalyzes the transfer of the diacylglyceryl group from phosphatidylglycerol to the sulfhydryl group of the N-terminal cysteine of a prolipoprotein, the first step in the formation of mature lipoproteins.</text>
</comment>
<dbReference type="EC" id="2.5.1.145" evidence="7"/>
<keyword evidence="8" id="KW-0449">Lipoprotein</keyword>
<evidence type="ECO:0000313" key="8">
    <source>
        <dbReference type="EMBL" id="RXS75831.1"/>
    </source>
</evidence>
<feature type="transmembrane region" description="Helical" evidence="7">
    <location>
        <begin position="229"/>
        <end position="246"/>
    </location>
</feature>
<comment type="caution">
    <text evidence="8">The sequence shown here is derived from an EMBL/GenBank/DDBJ whole genome shotgun (WGS) entry which is preliminary data.</text>
</comment>
<dbReference type="OrthoDB" id="871140at2"/>
<keyword evidence="2 7" id="KW-1003">Cell membrane</keyword>
<feature type="transmembrane region" description="Helical" evidence="7">
    <location>
        <begin position="192"/>
        <end position="209"/>
    </location>
</feature>
<gene>
    <name evidence="7" type="primary">lgt</name>
    <name evidence="8" type="ORF">ETP43_11860</name>
</gene>
<dbReference type="UniPathway" id="UPA00664"/>
<keyword evidence="9" id="KW-1185">Reference proteome</keyword>
<keyword evidence="5 7" id="KW-1133">Transmembrane helix</keyword>
<comment type="catalytic activity">
    <reaction evidence="7">
        <text>L-cysteinyl-[prolipoprotein] + a 1,2-diacyl-sn-glycero-3-phospho-(1'-sn-glycerol) = an S-1,2-diacyl-sn-glyceryl-L-cysteinyl-[prolipoprotein] + sn-glycerol 1-phosphate + H(+)</text>
        <dbReference type="Rhea" id="RHEA:56712"/>
        <dbReference type="Rhea" id="RHEA-COMP:14679"/>
        <dbReference type="Rhea" id="RHEA-COMP:14680"/>
        <dbReference type="ChEBI" id="CHEBI:15378"/>
        <dbReference type="ChEBI" id="CHEBI:29950"/>
        <dbReference type="ChEBI" id="CHEBI:57685"/>
        <dbReference type="ChEBI" id="CHEBI:64716"/>
        <dbReference type="ChEBI" id="CHEBI:140658"/>
        <dbReference type="EC" id="2.5.1.145"/>
    </reaction>
</comment>